<dbReference type="PRINTS" id="PR00463">
    <property type="entry name" value="EP450I"/>
</dbReference>
<evidence type="ECO:0000256" key="7">
    <source>
        <dbReference type="ARBA" id="ARBA00022989"/>
    </source>
</evidence>
<accession>A0A1L9S0Z2</accession>
<dbReference type="PANTHER" id="PTHR24305:SF112">
    <property type="entry name" value="L-ORNITHINE-N5-MONOOXYGENASE (EUROFUNG)"/>
    <property type="match status" value="1"/>
</dbReference>
<keyword evidence="11 13" id="KW-0472">Membrane</keyword>
<evidence type="ECO:0000256" key="11">
    <source>
        <dbReference type="ARBA" id="ARBA00023136"/>
    </source>
</evidence>
<dbReference type="GeneID" id="63755500"/>
<keyword evidence="8" id="KW-0560">Oxidoreductase</keyword>
<evidence type="ECO:0000256" key="8">
    <source>
        <dbReference type="ARBA" id="ARBA00023002"/>
    </source>
</evidence>
<sequence>MASLWAYLAIAGIVSHLAYFKHDEHHMYSIRYVQAATAILAAGSIFIQKTQQKTWIDAVTQTSTLSAYYLTGLFSSLLIYRVLFHPLRKFPGPFFARTSALWFASKLSARDAHKHLLALHNKYGPILRIGPSDLSIINPSAVTTIYGPASRCQKGPWYDLADPDYSLQTFRDRPSHDKSRRAWSTAFSDKTLRGYEERIRVYRRRLVDSLTSMQGESVNVTKWFGLYNFDVMGDLAFGEGFQCLENGEEHWSIKMLLGVLAQLGLYFPAWVWTLLKGIPMASRDLFGFLDFCGERLEARMQNKPDIPDISAALIAPQKGRKPTAEERHILRGDSRLIIIAGSDTSAATLAAIFYELMRHPDEVVKLRAELAPHMDDNGEFSHTKISTLDHLNGVINEALRLHPPVPGAVHRKTPPEGIEVDGVHIPGNTDVSCPQYVIGRSELTYARPNEFLPQRWYSEPNLVKDKSAFAPFNIGPYGCIGKPLALLNIRATVAQILMTFDVSFAPGEKGDRFVGQAKDNFVMYMGDLDLVFRRR</sequence>
<dbReference type="FunFam" id="1.10.630.10:FF:000063">
    <property type="entry name" value="Cytochrome P450 monooxygenase"/>
    <property type="match status" value="1"/>
</dbReference>
<keyword evidence="7 13" id="KW-1133">Transmembrane helix</keyword>
<comment type="cofactor">
    <cofactor evidence="1 12">
        <name>heme</name>
        <dbReference type="ChEBI" id="CHEBI:30413"/>
    </cofactor>
</comment>
<keyword evidence="15" id="KW-1185">Reference proteome</keyword>
<keyword evidence="10" id="KW-0503">Monooxygenase</keyword>
<dbReference type="GO" id="GO:0005506">
    <property type="term" value="F:iron ion binding"/>
    <property type="evidence" value="ECO:0007669"/>
    <property type="project" value="InterPro"/>
</dbReference>
<dbReference type="VEuPathDB" id="FungiDB:ASPWEDRAFT_99255"/>
<dbReference type="SUPFAM" id="SSF48264">
    <property type="entry name" value="Cytochrome P450"/>
    <property type="match status" value="1"/>
</dbReference>
<evidence type="ECO:0000256" key="4">
    <source>
        <dbReference type="ARBA" id="ARBA00022617"/>
    </source>
</evidence>
<evidence type="ECO:0000256" key="6">
    <source>
        <dbReference type="ARBA" id="ARBA00022723"/>
    </source>
</evidence>
<evidence type="ECO:0000256" key="10">
    <source>
        <dbReference type="ARBA" id="ARBA00023033"/>
    </source>
</evidence>
<dbReference type="GO" id="GO:1902181">
    <property type="term" value="P:verruculogen biosynthetic process"/>
    <property type="evidence" value="ECO:0007669"/>
    <property type="project" value="UniProtKB-ARBA"/>
</dbReference>
<dbReference type="Pfam" id="PF00067">
    <property type="entry name" value="p450"/>
    <property type="match status" value="1"/>
</dbReference>
<keyword evidence="4 12" id="KW-0349">Heme</keyword>
<dbReference type="InterPro" id="IPR050121">
    <property type="entry name" value="Cytochrome_P450_monoxygenase"/>
</dbReference>
<feature type="transmembrane region" description="Helical" evidence="13">
    <location>
        <begin position="6"/>
        <end position="22"/>
    </location>
</feature>
<dbReference type="AlphaFoldDB" id="A0A1L9S0Z2"/>
<evidence type="ECO:0000313" key="15">
    <source>
        <dbReference type="Proteomes" id="UP000184383"/>
    </source>
</evidence>
<evidence type="ECO:0000256" key="2">
    <source>
        <dbReference type="ARBA" id="ARBA00004370"/>
    </source>
</evidence>
<dbReference type="InterPro" id="IPR002401">
    <property type="entry name" value="Cyt_P450_E_grp-I"/>
</dbReference>
<gene>
    <name evidence="14" type="ORF">ASPWEDRAFT_99255</name>
</gene>
<dbReference type="OrthoDB" id="6692864at2759"/>
<comment type="subcellular location">
    <subcellularLocation>
        <location evidence="2">Membrane</location>
    </subcellularLocation>
</comment>
<reference evidence="15" key="1">
    <citation type="journal article" date="2017" name="Genome Biol.">
        <title>Comparative genomics reveals high biological diversity and specific adaptations in the industrially and medically important fungal genus Aspergillus.</title>
        <authorList>
            <person name="de Vries R.P."/>
            <person name="Riley R."/>
            <person name="Wiebenga A."/>
            <person name="Aguilar-Osorio G."/>
            <person name="Amillis S."/>
            <person name="Uchima C.A."/>
            <person name="Anderluh G."/>
            <person name="Asadollahi M."/>
            <person name="Askin M."/>
            <person name="Barry K."/>
            <person name="Battaglia E."/>
            <person name="Bayram O."/>
            <person name="Benocci T."/>
            <person name="Braus-Stromeyer S.A."/>
            <person name="Caldana C."/>
            <person name="Canovas D."/>
            <person name="Cerqueira G.C."/>
            <person name="Chen F."/>
            <person name="Chen W."/>
            <person name="Choi C."/>
            <person name="Clum A."/>
            <person name="Dos Santos R.A."/>
            <person name="Damasio A.R."/>
            <person name="Diallinas G."/>
            <person name="Emri T."/>
            <person name="Fekete E."/>
            <person name="Flipphi M."/>
            <person name="Freyberg S."/>
            <person name="Gallo A."/>
            <person name="Gournas C."/>
            <person name="Habgood R."/>
            <person name="Hainaut M."/>
            <person name="Harispe M.L."/>
            <person name="Henrissat B."/>
            <person name="Hilden K.S."/>
            <person name="Hope R."/>
            <person name="Hossain A."/>
            <person name="Karabika E."/>
            <person name="Karaffa L."/>
            <person name="Karanyi Z."/>
            <person name="Krasevec N."/>
            <person name="Kuo A."/>
            <person name="Kusch H."/>
            <person name="LaButti K."/>
            <person name="Lagendijk E.L."/>
            <person name="Lapidus A."/>
            <person name="Levasseur A."/>
            <person name="Lindquist E."/>
            <person name="Lipzen A."/>
            <person name="Logrieco A.F."/>
            <person name="MacCabe A."/>
            <person name="Maekelae M.R."/>
            <person name="Malavazi I."/>
            <person name="Melin P."/>
            <person name="Meyer V."/>
            <person name="Mielnichuk N."/>
            <person name="Miskei M."/>
            <person name="Molnar A.P."/>
            <person name="Mule G."/>
            <person name="Ngan C.Y."/>
            <person name="Orejas M."/>
            <person name="Orosz E."/>
            <person name="Ouedraogo J.P."/>
            <person name="Overkamp K.M."/>
            <person name="Park H.-S."/>
            <person name="Perrone G."/>
            <person name="Piumi F."/>
            <person name="Punt P.J."/>
            <person name="Ram A.F."/>
            <person name="Ramon A."/>
            <person name="Rauscher S."/>
            <person name="Record E."/>
            <person name="Riano-Pachon D.M."/>
            <person name="Robert V."/>
            <person name="Roehrig J."/>
            <person name="Ruller R."/>
            <person name="Salamov A."/>
            <person name="Salih N.S."/>
            <person name="Samson R.A."/>
            <person name="Sandor E."/>
            <person name="Sanguinetti M."/>
            <person name="Schuetze T."/>
            <person name="Sepcic K."/>
            <person name="Shelest E."/>
            <person name="Sherlock G."/>
            <person name="Sophianopoulou V."/>
            <person name="Squina F.M."/>
            <person name="Sun H."/>
            <person name="Susca A."/>
            <person name="Todd R.B."/>
            <person name="Tsang A."/>
            <person name="Unkles S.E."/>
            <person name="van de Wiele N."/>
            <person name="van Rossen-Uffink D."/>
            <person name="Oliveira J.V."/>
            <person name="Vesth T.C."/>
            <person name="Visser J."/>
            <person name="Yu J.-H."/>
            <person name="Zhou M."/>
            <person name="Andersen M.R."/>
            <person name="Archer D.B."/>
            <person name="Baker S.E."/>
            <person name="Benoit I."/>
            <person name="Brakhage A.A."/>
            <person name="Braus G.H."/>
            <person name="Fischer R."/>
            <person name="Frisvad J.C."/>
            <person name="Goldman G.H."/>
            <person name="Houbraken J."/>
            <person name="Oakley B."/>
            <person name="Pocsi I."/>
            <person name="Scazzocchio C."/>
            <person name="Seiboth B."/>
            <person name="vanKuyk P.A."/>
            <person name="Wortman J."/>
            <person name="Dyer P.S."/>
            <person name="Grigoriev I.V."/>
        </authorList>
    </citation>
    <scope>NUCLEOTIDE SEQUENCE [LARGE SCALE GENOMIC DNA]</scope>
    <source>
        <strain evidence="15">DTO 134E9</strain>
    </source>
</reference>
<keyword evidence="5 13" id="KW-0812">Transmembrane</keyword>
<name>A0A1L9S0Z2_ASPWE</name>
<dbReference type="CDD" id="cd11061">
    <property type="entry name" value="CYP67-like"/>
    <property type="match status" value="1"/>
</dbReference>
<dbReference type="RefSeq" id="XP_040694495.1">
    <property type="nucleotide sequence ID" value="XM_040839652.1"/>
</dbReference>
<proteinExistence type="inferred from homology"/>
<protein>
    <submittedName>
        <fullName evidence="14">Uncharacterized protein</fullName>
    </submittedName>
</protein>
<evidence type="ECO:0000256" key="1">
    <source>
        <dbReference type="ARBA" id="ARBA00001971"/>
    </source>
</evidence>
<evidence type="ECO:0000256" key="3">
    <source>
        <dbReference type="ARBA" id="ARBA00010617"/>
    </source>
</evidence>
<dbReference type="Proteomes" id="UP000184383">
    <property type="component" value="Unassembled WGS sequence"/>
</dbReference>
<organism evidence="14 15">
    <name type="scientific">Aspergillus wentii DTO 134E9</name>
    <dbReference type="NCBI Taxonomy" id="1073089"/>
    <lineage>
        <taxon>Eukaryota</taxon>
        <taxon>Fungi</taxon>
        <taxon>Dikarya</taxon>
        <taxon>Ascomycota</taxon>
        <taxon>Pezizomycotina</taxon>
        <taxon>Eurotiomycetes</taxon>
        <taxon>Eurotiomycetidae</taxon>
        <taxon>Eurotiales</taxon>
        <taxon>Aspergillaceae</taxon>
        <taxon>Aspergillus</taxon>
        <taxon>Aspergillus subgen. Cremei</taxon>
    </lineage>
</organism>
<dbReference type="InterPro" id="IPR001128">
    <property type="entry name" value="Cyt_P450"/>
</dbReference>
<evidence type="ECO:0000256" key="9">
    <source>
        <dbReference type="ARBA" id="ARBA00023004"/>
    </source>
</evidence>
<dbReference type="GO" id="GO:0020037">
    <property type="term" value="F:heme binding"/>
    <property type="evidence" value="ECO:0007669"/>
    <property type="project" value="InterPro"/>
</dbReference>
<dbReference type="GO" id="GO:0016705">
    <property type="term" value="F:oxidoreductase activity, acting on paired donors, with incorporation or reduction of molecular oxygen"/>
    <property type="evidence" value="ECO:0007669"/>
    <property type="project" value="InterPro"/>
</dbReference>
<evidence type="ECO:0000256" key="5">
    <source>
        <dbReference type="ARBA" id="ARBA00022692"/>
    </source>
</evidence>
<dbReference type="STRING" id="1073089.A0A1L9S0Z2"/>
<evidence type="ECO:0000256" key="12">
    <source>
        <dbReference type="PIRSR" id="PIRSR602401-1"/>
    </source>
</evidence>
<feature type="transmembrane region" description="Helical" evidence="13">
    <location>
        <begin position="29"/>
        <end position="47"/>
    </location>
</feature>
<feature type="binding site" description="axial binding residue" evidence="12">
    <location>
        <position position="479"/>
    </location>
    <ligand>
        <name>heme</name>
        <dbReference type="ChEBI" id="CHEBI:30413"/>
    </ligand>
    <ligandPart>
        <name>Fe</name>
        <dbReference type="ChEBI" id="CHEBI:18248"/>
    </ligandPart>
</feature>
<dbReference type="PANTHER" id="PTHR24305">
    <property type="entry name" value="CYTOCHROME P450"/>
    <property type="match status" value="1"/>
</dbReference>
<dbReference type="InterPro" id="IPR036396">
    <property type="entry name" value="Cyt_P450_sf"/>
</dbReference>
<evidence type="ECO:0000256" key="13">
    <source>
        <dbReference type="SAM" id="Phobius"/>
    </source>
</evidence>
<keyword evidence="6 12" id="KW-0479">Metal-binding</keyword>
<feature type="transmembrane region" description="Helical" evidence="13">
    <location>
        <begin position="67"/>
        <end position="84"/>
    </location>
</feature>
<dbReference type="Gene3D" id="1.10.630.10">
    <property type="entry name" value="Cytochrome P450"/>
    <property type="match status" value="1"/>
</dbReference>
<keyword evidence="9 12" id="KW-0408">Iron</keyword>
<dbReference type="PRINTS" id="PR00385">
    <property type="entry name" value="P450"/>
</dbReference>
<dbReference type="GO" id="GO:0016020">
    <property type="term" value="C:membrane"/>
    <property type="evidence" value="ECO:0007669"/>
    <property type="project" value="UniProtKB-SubCell"/>
</dbReference>
<evidence type="ECO:0000313" key="14">
    <source>
        <dbReference type="EMBL" id="OJJ40819.1"/>
    </source>
</evidence>
<comment type="similarity">
    <text evidence="3">Belongs to the cytochrome P450 family.</text>
</comment>
<dbReference type="GO" id="GO:0004497">
    <property type="term" value="F:monooxygenase activity"/>
    <property type="evidence" value="ECO:0007669"/>
    <property type="project" value="UniProtKB-KW"/>
</dbReference>
<dbReference type="EMBL" id="KV878209">
    <property type="protein sequence ID" value="OJJ40819.1"/>
    <property type="molecule type" value="Genomic_DNA"/>
</dbReference>